<evidence type="ECO:0000313" key="6">
    <source>
        <dbReference type="EMBL" id="CAL1363300.1"/>
    </source>
</evidence>
<name>A0AAV2D1C0_9ROSI</name>
<dbReference type="InterPro" id="IPR001568">
    <property type="entry name" value="RNase_T2-like"/>
</dbReference>
<evidence type="ECO:0000313" key="7">
    <source>
        <dbReference type="Proteomes" id="UP001497516"/>
    </source>
</evidence>
<dbReference type="Gene3D" id="3.90.730.10">
    <property type="entry name" value="Ribonuclease T2-like"/>
    <property type="match status" value="1"/>
</dbReference>
<keyword evidence="2" id="KW-0540">Nuclease</keyword>
<sequence>MGKLHTVLCTVLILAAAFRSAVAFDYYTFAQQWPAGRCSVRDVPCYLPLIDYFTVHGLWPSLYGGGSITRCGYKNGPTLAMELNNDVLGALPVLMPQILNFPNLVGDPDLNFWAYEWSKHGSCAPLQPVDYFMEIIRLFGDINLLQVLGNQNIVPGGTYAARDYRAAIPNSNASIKCGLDLNGRYFLVEIRLCYDLNRQPMACPYSGFMSCGGPLSPVDFTAV</sequence>
<dbReference type="GO" id="GO:0006401">
    <property type="term" value="P:RNA catabolic process"/>
    <property type="evidence" value="ECO:0007669"/>
    <property type="project" value="UniProtKB-ARBA"/>
</dbReference>
<keyword evidence="2" id="KW-0378">Hydrolase</keyword>
<dbReference type="GO" id="GO:0033897">
    <property type="term" value="F:ribonuclease T2 activity"/>
    <property type="evidence" value="ECO:0007669"/>
    <property type="project" value="InterPro"/>
</dbReference>
<organism evidence="6 7">
    <name type="scientific">Linum trigynum</name>
    <dbReference type="NCBI Taxonomy" id="586398"/>
    <lineage>
        <taxon>Eukaryota</taxon>
        <taxon>Viridiplantae</taxon>
        <taxon>Streptophyta</taxon>
        <taxon>Embryophyta</taxon>
        <taxon>Tracheophyta</taxon>
        <taxon>Spermatophyta</taxon>
        <taxon>Magnoliopsida</taxon>
        <taxon>eudicotyledons</taxon>
        <taxon>Gunneridae</taxon>
        <taxon>Pentapetalae</taxon>
        <taxon>rosids</taxon>
        <taxon>fabids</taxon>
        <taxon>Malpighiales</taxon>
        <taxon>Linaceae</taxon>
        <taxon>Linum</taxon>
    </lineage>
</organism>
<feature type="signal peptide" evidence="5">
    <location>
        <begin position="1"/>
        <end position="23"/>
    </location>
</feature>
<dbReference type="PROSITE" id="PS00531">
    <property type="entry name" value="RNASE_T2_2"/>
    <property type="match status" value="1"/>
</dbReference>
<evidence type="ECO:0000256" key="1">
    <source>
        <dbReference type="ARBA" id="ARBA00007469"/>
    </source>
</evidence>
<evidence type="ECO:0000256" key="5">
    <source>
        <dbReference type="SAM" id="SignalP"/>
    </source>
</evidence>
<dbReference type="PANTHER" id="PTHR11240">
    <property type="entry name" value="RIBONUCLEASE T2"/>
    <property type="match status" value="1"/>
</dbReference>
<dbReference type="InterPro" id="IPR033130">
    <property type="entry name" value="RNase_T2_His_AS_2"/>
</dbReference>
<dbReference type="EMBL" id="OZ034814">
    <property type="protein sequence ID" value="CAL1363300.1"/>
    <property type="molecule type" value="Genomic_DNA"/>
</dbReference>
<keyword evidence="5" id="KW-0732">Signal</keyword>
<keyword evidence="3" id="KW-0456">Lyase</keyword>
<dbReference type="PROSITE" id="PS00530">
    <property type="entry name" value="RNASE_T2_1"/>
    <property type="match status" value="1"/>
</dbReference>
<keyword evidence="7" id="KW-1185">Reference proteome</keyword>
<dbReference type="GO" id="GO:0003723">
    <property type="term" value="F:RNA binding"/>
    <property type="evidence" value="ECO:0007669"/>
    <property type="project" value="InterPro"/>
</dbReference>
<dbReference type="CDD" id="cd00374">
    <property type="entry name" value="RNase_T2"/>
    <property type="match status" value="1"/>
</dbReference>
<evidence type="ECO:0000256" key="2">
    <source>
        <dbReference type="ARBA" id="ARBA00022722"/>
    </source>
</evidence>
<dbReference type="Pfam" id="PF00445">
    <property type="entry name" value="Ribonuclease_T2"/>
    <property type="match status" value="1"/>
</dbReference>
<dbReference type="Proteomes" id="UP001497516">
    <property type="component" value="Chromosome 10"/>
</dbReference>
<dbReference type="AlphaFoldDB" id="A0AAV2D1C0"/>
<dbReference type="InterPro" id="IPR018188">
    <property type="entry name" value="RNase_T2_His_AS_1"/>
</dbReference>
<dbReference type="InterPro" id="IPR036430">
    <property type="entry name" value="RNase_T2-like_sf"/>
</dbReference>
<reference evidence="6 7" key="1">
    <citation type="submission" date="2024-04" db="EMBL/GenBank/DDBJ databases">
        <authorList>
            <person name="Fracassetti M."/>
        </authorList>
    </citation>
    <scope>NUCLEOTIDE SEQUENCE [LARGE SCALE GENOMIC DNA]</scope>
</reference>
<accession>A0AAV2D1C0</accession>
<proteinExistence type="inferred from homology"/>
<gene>
    <name evidence="6" type="ORF">LTRI10_LOCUS9858</name>
</gene>
<dbReference type="SUPFAM" id="SSF55895">
    <property type="entry name" value="Ribonuclease Rh-like"/>
    <property type="match status" value="1"/>
</dbReference>
<dbReference type="PANTHER" id="PTHR11240:SF22">
    <property type="entry name" value="RIBONUCLEASE T2"/>
    <property type="match status" value="1"/>
</dbReference>
<comment type="similarity">
    <text evidence="1 4">Belongs to the RNase T2 family.</text>
</comment>
<feature type="chain" id="PRO_5043516895" evidence="5">
    <location>
        <begin position="24"/>
        <end position="223"/>
    </location>
</feature>
<protein>
    <submittedName>
        <fullName evidence="6">Uncharacterized protein</fullName>
    </submittedName>
</protein>
<evidence type="ECO:0000256" key="3">
    <source>
        <dbReference type="ARBA" id="ARBA00023239"/>
    </source>
</evidence>
<evidence type="ECO:0000256" key="4">
    <source>
        <dbReference type="RuleBase" id="RU004328"/>
    </source>
</evidence>